<keyword evidence="5" id="KW-0697">Rotamase</keyword>
<dbReference type="FunFam" id="1.25.40.10:FF:000029">
    <property type="entry name" value="peptidyl-prolyl cis-trans isomerase D"/>
    <property type="match status" value="1"/>
</dbReference>
<evidence type="ECO:0000256" key="1">
    <source>
        <dbReference type="ARBA" id="ARBA00000971"/>
    </source>
</evidence>
<keyword evidence="6 9" id="KW-0413">Isomerase</keyword>
<evidence type="ECO:0000256" key="7">
    <source>
        <dbReference type="SAM" id="MobiDB-lite"/>
    </source>
</evidence>
<dbReference type="SUPFAM" id="SSF48452">
    <property type="entry name" value="TPR-like"/>
    <property type="match status" value="1"/>
</dbReference>
<protein>
    <recommendedName>
        <fullName evidence="2">peptidylprolyl isomerase</fullName>
        <ecNumber evidence="2">5.2.1.8</ecNumber>
    </recommendedName>
</protein>
<feature type="compositionally biased region" description="Low complexity" evidence="7">
    <location>
        <begin position="112"/>
        <end position="123"/>
    </location>
</feature>
<proteinExistence type="predicted"/>
<feature type="region of interest" description="Disordered" evidence="7">
    <location>
        <begin position="364"/>
        <end position="383"/>
    </location>
</feature>
<dbReference type="EC" id="5.2.1.8" evidence="2"/>
<comment type="catalytic activity">
    <reaction evidence="1">
        <text>[protein]-peptidylproline (omega=180) = [protein]-peptidylproline (omega=0)</text>
        <dbReference type="Rhea" id="RHEA:16237"/>
        <dbReference type="Rhea" id="RHEA-COMP:10747"/>
        <dbReference type="Rhea" id="RHEA-COMP:10748"/>
        <dbReference type="ChEBI" id="CHEBI:83833"/>
        <dbReference type="ChEBI" id="CHEBI:83834"/>
        <dbReference type="EC" id="5.2.1.8"/>
    </reaction>
</comment>
<accession>A0A8H7LP51</accession>
<feature type="region of interest" description="Disordered" evidence="7">
    <location>
        <begin position="529"/>
        <end position="548"/>
    </location>
</feature>
<dbReference type="InterPro" id="IPR020892">
    <property type="entry name" value="Cyclophilin-type_PPIase_CS"/>
</dbReference>
<evidence type="ECO:0000256" key="6">
    <source>
        <dbReference type="ARBA" id="ARBA00023235"/>
    </source>
</evidence>
<evidence type="ECO:0000256" key="3">
    <source>
        <dbReference type="ARBA" id="ARBA00022737"/>
    </source>
</evidence>
<keyword evidence="4" id="KW-0802">TPR repeat</keyword>
<dbReference type="FunFam" id="2.40.100.10:FF:000025">
    <property type="entry name" value="Peptidyl-prolyl cis-trans isomerase CYP19-2"/>
    <property type="match status" value="1"/>
</dbReference>
<dbReference type="PRINTS" id="PR00153">
    <property type="entry name" value="CSAPPISMRASE"/>
</dbReference>
<dbReference type="PROSITE" id="PS00170">
    <property type="entry name" value="CSA_PPIASE_1"/>
    <property type="match status" value="1"/>
</dbReference>
<feature type="region of interest" description="Disordered" evidence="7">
    <location>
        <begin position="112"/>
        <end position="137"/>
    </location>
</feature>
<dbReference type="Gene3D" id="2.40.100.10">
    <property type="entry name" value="Cyclophilin-like"/>
    <property type="match status" value="1"/>
</dbReference>
<evidence type="ECO:0000313" key="10">
    <source>
        <dbReference type="Proteomes" id="UP000650582"/>
    </source>
</evidence>
<dbReference type="PANTHER" id="PTHR11071">
    <property type="entry name" value="PEPTIDYL-PROLYL CIS-TRANS ISOMERASE"/>
    <property type="match status" value="1"/>
</dbReference>
<feature type="compositionally biased region" description="Acidic residues" evidence="7">
    <location>
        <begin position="40"/>
        <end position="53"/>
    </location>
</feature>
<dbReference type="InterPro" id="IPR011990">
    <property type="entry name" value="TPR-like_helical_dom_sf"/>
</dbReference>
<dbReference type="InterPro" id="IPR019734">
    <property type="entry name" value="TPR_rpt"/>
</dbReference>
<evidence type="ECO:0000256" key="2">
    <source>
        <dbReference type="ARBA" id="ARBA00013194"/>
    </source>
</evidence>
<feature type="region of interest" description="Disordered" evidence="7">
    <location>
        <begin position="1"/>
        <end position="91"/>
    </location>
</feature>
<dbReference type="Pfam" id="PF00160">
    <property type="entry name" value="Pro_isomerase"/>
    <property type="match status" value="1"/>
</dbReference>
<dbReference type="Proteomes" id="UP000650582">
    <property type="component" value="Unassembled WGS sequence"/>
</dbReference>
<dbReference type="GO" id="GO:0003755">
    <property type="term" value="F:peptidyl-prolyl cis-trans isomerase activity"/>
    <property type="evidence" value="ECO:0007669"/>
    <property type="project" value="UniProtKB-KW"/>
</dbReference>
<dbReference type="InterPro" id="IPR029000">
    <property type="entry name" value="Cyclophilin-like_dom_sf"/>
</dbReference>
<dbReference type="Gene3D" id="1.25.40.10">
    <property type="entry name" value="Tetratricopeptide repeat domain"/>
    <property type="match status" value="1"/>
</dbReference>
<dbReference type="AlphaFoldDB" id="A0A8H7LP51"/>
<keyword evidence="3" id="KW-0677">Repeat</keyword>
<dbReference type="GO" id="GO:0005737">
    <property type="term" value="C:cytoplasm"/>
    <property type="evidence" value="ECO:0007669"/>
    <property type="project" value="TreeGrafter"/>
</dbReference>
<dbReference type="PROSITE" id="PS50072">
    <property type="entry name" value="CSA_PPIASE_2"/>
    <property type="match status" value="1"/>
</dbReference>
<feature type="domain" description="PPIase cyclophilin-type" evidence="8">
    <location>
        <begin position="192"/>
        <end position="351"/>
    </location>
</feature>
<name>A0A8H7LP51_9AGAM</name>
<comment type="caution">
    <text evidence="9">The sequence shown here is derived from an EMBL/GenBank/DDBJ whole genome shotgun (WGS) entry which is preliminary data.</text>
</comment>
<dbReference type="SMART" id="SM00028">
    <property type="entry name" value="TPR"/>
    <property type="match status" value="3"/>
</dbReference>
<dbReference type="GO" id="GO:0042026">
    <property type="term" value="P:protein refolding"/>
    <property type="evidence" value="ECO:0007669"/>
    <property type="project" value="UniProtKB-ARBA"/>
</dbReference>
<dbReference type="SUPFAM" id="SSF50891">
    <property type="entry name" value="Cyclophilin-like"/>
    <property type="match status" value="1"/>
</dbReference>
<dbReference type="GO" id="GO:0016018">
    <property type="term" value="F:cyclosporin A binding"/>
    <property type="evidence" value="ECO:0007669"/>
    <property type="project" value="TreeGrafter"/>
</dbReference>
<evidence type="ECO:0000256" key="4">
    <source>
        <dbReference type="ARBA" id="ARBA00022803"/>
    </source>
</evidence>
<dbReference type="InterPro" id="IPR002130">
    <property type="entry name" value="Cyclophilin-type_PPIase_dom"/>
</dbReference>
<dbReference type="EMBL" id="JACYCC010000011">
    <property type="protein sequence ID" value="KAF8686129.1"/>
    <property type="molecule type" value="Genomic_DNA"/>
</dbReference>
<reference evidence="9" key="1">
    <citation type="submission" date="2020-09" db="EMBL/GenBank/DDBJ databases">
        <title>Comparative genome analyses of four rice-infecting Rhizoctonia solani isolates reveal extensive enrichment of homogalacturonan modification genes.</title>
        <authorList>
            <person name="Lee D.-Y."/>
            <person name="Jeon J."/>
            <person name="Kim K.-T."/>
            <person name="Cheong K."/>
            <person name="Song H."/>
            <person name="Choi G."/>
            <person name="Ko J."/>
            <person name="Opiyo S.O."/>
            <person name="Zuo S."/>
            <person name="Madhav S."/>
            <person name="Lee Y.-H."/>
            <person name="Wang G.-L."/>
        </authorList>
    </citation>
    <scope>NUCLEOTIDE SEQUENCE</scope>
    <source>
        <strain evidence="9">AG1-IA YN-7</strain>
    </source>
</reference>
<evidence type="ECO:0000259" key="8">
    <source>
        <dbReference type="PROSITE" id="PS50072"/>
    </source>
</evidence>
<organism evidence="9 10">
    <name type="scientific">Rhizoctonia solani</name>
    <dbReference type="NCBI Taxonomy" id="456999"/>
    <lineage>
        <taxon>Eukaryota</taxon>
        <taxon>Fungi</taxon>
        <taxon>Dikarya</taxon>
        <taxon>Basidiomycota</taxon>
        <taxon>Agaricomycotina</taxon>
        <taxon>Agaricomycetes</taxon>
        <taxon>Cantharellales</taxon>
        <taxon>Ceratobasidiaceae</taxon>
        <taxon>Rhizoctonia</taxon>
    </lineage>
</organism>
<evidence type="ECO:0000256" key="5">
    <source>
        <dbReference type="ARBA" id="ARBA00023110"/>
    </source>
</evidence>
<gene>
    <name evidence="9" type="ORF">RHS04_00363</name>
</gene>
<sequence>MTRTERAAYPRAINKDRSEPRNGMDKSMRKGGAAGGWGTIDDEIAVGQDDYEREEGRDEVADDLTNSTISGKSPEIPRRSSISMTDEERRDAKDFRAHALKDGETDLAAIARTSSAASTSPRAPVLPVLSNPNHSTESRRVKRFQNIRERVGFIFAVYQHGNAPCFLRSVFLHLHLPSPRPWPLSPPSPAQSDLVPKTAENFRALCTGEKGLGKSGKPLSYEGCAFHRVIKGFMIQGGKSPLCQFRDFTAGNGTGGESIYGEKFDDEAFPVNHTKPFLLSMANAGPNTNGSQFFVTTVPTPHLDQKHVVFGEVVKGKSISCGLKIVRQIENSPTSSGDAPVAPCVITKCGELTSDDELQLANEVPSDGDKYEDYPEDDDSDVQTNTQRALEIAKEIKEVGTRLHKEGKLELALDKYQKAIRYLDVHPVMPQDAPPHTREEFTALLTPLLLNSALAAIKVNKASVALAATTRALALQPEIAANDKGKAYYRRALAHSLQHDEDEAEADLKEALNIVPGDEAIKNELAKLQQRKKEKREKEKKAFKGLFS</sequence>
<dbReference type="PANTHER" id="PTHR11071:SF561">
    <property type="entry name" value="PEPTIDYL-PROLYL CIS-TRANS ISOMERASE D-RELATED"/>
    <property type="match status" value="1"/>
</dbReference>
<evidence type="ECO:0000313" key="9">
    <source>
        <dbReference type="EMBL" id="KAF8686129.1"/>
    </source>
</evidence>
<feature type="compositionally biased region" description="Basic and acidic residues" evidence="7">
    <location>
        <begin position="1"/>
        <end position="28"/>
    </location>
</feature>